<evidence type="ECO:0000313" key="1">
    <source>
        <dbReference type="EMBL" id="SKB50519.1"/>
    </source>
</evidence>
<dbReference type="RefSeq" id="WP_139377402.1">
    <property type="nucleotide sequence ID" value="NZ_FUYR01000001.1"/>
</dbReference>
<protein>
    <recommendedName>
        <fullName evidence="3">HEAT repeat-containing protein</fullName>
    </recommendedName>
</protein>
<sequence length="294" mass="33981">MQLNHNQENSIRPITRNTYKVLKLHTKESSDNLNEFYTSSDYHSRLSAIKNLAMLSGGLVPSYIMLDAMKDPCSMIREFAVENFDYKKVTAEIEMELARLAKEDEKVQMRMLALEKLSEIDTQAHYDLFFNSSLLKNAKEAAAGLKALAKLDIEKAYKVAKFRAETSKSDLDIAITEVFAQVGDIKDLPYCKRYCGERQNFYKTRYIPSYLRMLIKVGNARVFKHHLDFMADDVKFSEKETLLPIFITQLQALARDLNKGDFDLAMLKRELLPFVNDLIDQLLENKERVPEILK</sequence>
<dbReference type="EMBL" id="FUYR01000001">
    <property type="protein sequence ID" value="SKB50519.1"/>
    <property type="molecule type" value="Genomic_DNA"/>
</dbReference>
<dbReference type="Proteomes" id="UP000189981">
    <property type="component" value="Unassembled WGS sequence"/>
</dbReference>
<dbReference type="AlphaFoldDB" id="A0A1T5BTS7"/>
<evidence type="ECO:0000313" key="2">
    <source>
        <dbReference type="Proteomes" id="UP000189981"/>
    </source>
</evidence>
<reference evidence="2" key="1">
    <citation type="submission" date="2017-02" db="EMBL/GenBank/DDBJ databases">
        <authorList>
            <person name="Varghese N."/>
            <person name="Submissions S."/>
        </authorList>
    </citation>
    <scope>NUCLEOTIDE SEQUENCE [LARGE SCALE GENOMIC DNA]</scope>
    <source>
        <strain evidence="2">DSM 22385</strain>
    </source>
</reference>
<evidence type="ECO:0008006" key="3">
    <source>
        <dbReference type="Google" id="ProtNLM"/>
    </source>
</evidence>
<gene>
    <name evidence="1" type="ORF">SAMN05661099_1674</name>
</gene>
<proteinExistence type="predicted"/>
<organism evidence="1 2">
    <name type="scientific">Daejeonella lutea</name>
    <dbReference type="NCBI Taxonomy" id="572036"/>
    <lineage>
        <taxon>Bacteria</taxon>
        <taxon>Pseudomonadati</taxon>
        <taxon>Bacteroidota</taxon>
        <taxon>Sphingobacteriia</taxon>
        <taxon>Sphingobacteriales</taxon>
        <taxon>Sphingobacteriaceae</taxon>
        <taxon>Daejeonella</taxon>
    </lineage>
</organism>
<keyword evidence="2" id="KW-1185">Reference proteome</keyword>
<name>A0A1T5BTS7_9SPHI</name>
<accession>A0A1T5BTS7</accession>